<evidence type="ECO:0000256" key="6">
    <source>
        <dbReference type="ARBA" id="ARBA00014682"/>
    </source>
</evidence>
<dbReference type="PRINTS" id="PR00923">
    <property type="entry name" value="LACTOPTASE"/>
</dbReference>
<gene>
    <name evidence="15" type="ORF">IV53_GL001130</name>
</gene>
<evidence type="ECO:0000256" key="5">
    <source>
        <dbReference type="ARBA" id="ARBA00012463"/>
    </source>
</evidence>
<keyword evidence="16" id="KW-1185">Reference proteome</keyword>
<dbReference type="Gene3D" id="1.10.246.70">
    <property type="match status" value="1"/>
</dbReference>
<dbReference type="Pfam" id="PF08530">
    <property type="entry name" value="PepX_C"/>
    <property type="match status" value="1"/>
</dbReference>
<comment type="function">
    <text evidence="2">Removes N-terminal dipeptides sequentially from polypeptides having unsubstituted N-termini provided that the penultimate residue is proline.</text>
</comment>
<proteinExistence type="inferred from homology"/>
<evidence type="ECO:0000256" key="8">
    <source>
        <dbReference type="ARBA" id="ARBA00022670"/>
    </source>
</evidence>
<dbReference type="GO" id="GO:0004177">
    <property type="term" value="F:aminopeptidase activity"/>
    <property type="evidence" value="ECO:0007669"/>
    <property type="project" value="UniProtKB-KW"/>
</dbReference>
<evidence type="ECO:0000256" key="12">
    <source>
        <dbReference type="ARBA" id="ARBA00031951"/>
    </source>
</evidence>
<keyword evidence="8" id="KW-0645">Protease</keyword>
<organism evidence="15 16">
    <name type="scientific">Ligilactobacillus ceti DSM 22408</name>
    <dbReference type="NCBI Taxonomy" id="1122146"/>
    <lineage>
        <taxon>Bacteria</taxon>
        <taxon>Bacillati</taxon>
        <taxon>Bacillota</taxon>
        <taxon>Bacilli</taxon>
        <taxon>Lactobacillales</taxon>
        <taxon>Lactobacillaceae</taxon>
        <taxon>Ligilactobacillus</taxon>
    </lineage>
</organism>
<name>A0A0R2KKF9_9LACO</name>
<dbReference type="RefSeq" id="WP_027106670.1">
    <property type="nucleotide sequence ID" value="NZ_AUHP01000016.1"/>
</dbReference>
<evidence type="ECO:0000256" key="2">
    <source>
        <dbReference type="ARBA" id="ARBA00003997"/>
    </source>
</evidence>
<feature type="domain" description="X-Prolyl dipeptidyl aminopeptidase PepX N-terminal" evidence="14">
    <location>
        <begin position="1"/>
        <end position="155"/>
    </location>
</feature>
<accession>A0A0R2KKF9</accession>
<dbReference type="SMART" id="SM00940">
    <property type="entry name" value="PepX_N"/>
    <property type="match status" value="1"/>
</dbReference>
<dbReference type="SUPFAM" id="SSF53474">
    <property type="entry name" value="alpha/beta-Hydrolases"/>
    <property type="match status" value="1"/>
</dbReference>
<dbReference type="InterPro" id="IPR036313">
    <property type="entry name" value="PepX_N_dom_sf"/>
</dbReference>
<dbReference type="AlphaFoldDB" id="A0A0R2KKF9"/>
<dbReference type="GO" id="GO:0006508">
    <property type="term" value="P:proteolysis"/>
    <property type="evidence" value="ECO:0007669"/>
    <property type="project" value="UniProtKB-KW"/>
</dbReference>
<dbReference type="SMART" id="SM00939">
    <property type="entry name" value="PepX_C"/>
    <property type="match status" value="1"/>
</dbReference>
<dbReference type="GO" id="GO:0008239">
    <property type="term" value="F:dipeptidyl-peptidase activity"/>
    <property type="evidence" value="ECO:0007669"/>
    <property type="project" value="UniProtKB-EC"/>
</dbReference>
<comment type="similarity">
    <text evidence="3">Belongs to the peptidase S15 family.</text>
</comment>
<evidence type="ECO:0000259" key="13">
    <source>
        <dbReference type="SMART" id="SM00939"/>
    </source>
</evidence>
<dbReference type="Pfam" id="PF02129">
    <property type="entry name" value="Peptidase_S15"/>
    <property type="match status" value="1"/>
</dbReference>
<keyword evidence="7 15" id="KW-0031">Aminopeptidase</keyword>
<protein>
    <recommendedName>
        <fullName evidence="6">Xaa-Pro dipeptidyl-peptidase</fullName>
        <ecNumber evidence="5">3.4.14.11</ecNumber>
    </recommendedName>
    <alternativeName>
        <fullName evidence="12">X-Pro dipeptidyl-peptidase</fullName>
    </alternativeName>
    <alternativeName>
        <fullName evidence="11">X-prolyl-dipeptidyl aminopeptidase</fullName>
    </alternativeName>
</protein>
<reference evidence="15 16" key="1">
    <citation type="journal article" date="2015" name="Genome Announc.">
        <title>Expanding the biotechnology potential of lactobacilli through comparative genomics of 213 strains and associated genera.</title>
        <authorList>
            <person name="Sun Z."/>
            <person name="Harris H.M."/>
            <person name="McCann A."/>
            <person name="Guo C."/>
            <person name="Argimon S."/>
            <person name="Zhang W."/>
            <person name="Yang X."/>
            <person name="Jeffery I.B."/>
            <person name="Cooney J.C."/>
            <person name="Kagawa T.F."/>
            <person name="Liu W."/>
            <person name="Song Y."/>
            <person name="Salvetti E."/>
            <person name="Wrobel A."/>
            <person name="Rasinkangas P."/>
            <person name="Parkhill J."/>
            <person name="Rea M.C."/>
            <person name="O'Sullivan O."/>
            <person name="Ritari J."/>
            <person name="Douillard F.P."/>
            <person name="Paul Ross R."/>
            <person name="Yang R."/>
            <person name="Briner A.E."/>
            <person name="Felis G.E."/>
            <person name="de Vos W.M."/>
            <person name="Barrangou R."/>
            <person name="Klaenhammer T.R."/>
            <person name="Caufield P.W."/>
            <person name="Cui Y."/>
            <person name="Zhang H."/>
            <person name="O'Toole P.W."/>
        </authorList>
    </citation>
    <scope>NUCLEOTIDE SEQUENCE [LARGE SCALE GENOMIC DNA]</scope>
    <source>
        <strain evidence="15 16">DSM 22408</strain>
    </source>
</reference>
<evidence type="ECO:0000259" key="14">
    <source>
        <dbReference type="SMART" id="SM00940"/>
    </source>
</evidence>
<dbReference type="Proteomes" id="UP000051500">
    <property type="component" value="Unassembled WGS sequence"/>
</dbReference>
<dbReference type="Pfam" id="PF09168">
    <property type="entry name" value="PepX_N"/>
    <property type="match status" value="1"/>
</dbReference>
<dbReference type="InterPro" id="IPR013736">
    <property type="entry name" value="Xaa-Pro_dipept_C"/>
</dbReference>
<feature type="domain" description="Xaa-Pro dipeptidyl-peptidase C-terminal" evidence="13">
    <location>
        <begin position="540"/>
        <end position="799"/>
    </location>
</feature>
<dbReference type="PATRIC" id="fig|1122146.4.peg.1167"/>
<comment type="subunit">
    <text evidence="4">Homodimer.</text>
</comment>
<evidence type="ECO:0000256" key="9">
    <source>
        <dbReference type="ARBA" id="ARBA00022801"/>
    </source>
</evidence>
<dbReference type="InterPro" id="IPR008979">
    <property type="entry name" value="Galactose-bd-like_sf"/>
</dbReference>
<sequence>MKFNQFAPRQVSLETQIQELINLEFLTDRLLEKDEMDKIWLHFLKQVFPQAQSPTAKHEQIADLLASNTQNVFDFLNEHEITTNAFYNVALQLLGFEVDLDFELANPLAAMDQMQLFHVNEINSTHDLITACYYLLLTYTKGGQNYLDYLATLGYFVPLYGRPAGMKPIFFNGQSQPVFNTKKLIKEVVYVESDLDTDQDGQRDLLKVEIIRPAETNFNLQVPAVYTASPYNQGVNEVSSDKMLHNVNQPLTTKEENNTTFKDIAYQPSHIEIPKKREIKEIALTAESSFGRESSYTLNDYLLARGFAVVYAAGIGTMDSDGVRTCGSTAETSSTVAIIEWLAGKRTAFTNKTDNIEIKAWWCNKHVAMTGKSYLGTLATAAATTGTPALKTIISEAAISSWYDYYREGGLVISPGGYVGEDADVLAELCFSRRKKAADYLKIQPFFTDVLKQMAHDQDRITGNYTTFWDERNYLHNLDQIKAKIVMVHGLNDWNVKPKNVFNLWHGLDDLPVVKKLILHQGQHIYINNLRSLDFSNMMNLWLSNQLYNVDNQAEDHLPDLLVQDNTQPETWITPHEWHKYHNLTLNLQEDALSTQDGDNTMLSFKDWVDQPDFEKYDKNIPAWMADLISTDASALENNRLIFKTAPLSSDVTISGAPTVSLRLHTDNNHGLVSAMLVDFGEEKRLNADPSPVFGARLGLGFDWREEPLKEFTYEKNPSPWKLIAKGHLNLQNKTALWKNDQIIPGESYNFEFELQPTYYHLLKNHQLGLIVYATDFEMTQRGNEHITYTLDLANSKLNLAIDKKEVLNNENKKN</sequence>
<keyword evidence="9" id="KW-0378">Hydrolase</keyword>
<dbReference type="InterPro" id="IPR015251">
    <property type="entry name" value="PepX_N_dom"/>
</dbReference>
<dbReference type="OrthoDB" id="319764at2"/>
<evidence type="ECO:0000256" key="7">
    <source>
        <dbReference type="ARBA" id="ARBA00022438"/>
    </source>
</evidence>
<dbReference type="EC" id="3.4.14.11" evidence="5"/>
<dbReference type="InterPro" id="IPR000383">
    <property type="entry name" value="Xaa-Pro-like_dom"/>
</dbReference>
<dbReference type="InterPro" id="IPR008252">
    <property type="entry name" value="Pept_S15_Xpro"/>
</dbReference>
<dbReference type="eggNOG" id="COG2936">
    <property type="taxonomic scope" value="Bacteria"/>
</dbReference>
<comment type="caution">
    <text evidence="15">The sequence shown here is derived from an EMBL/GenBank/DDBJ whole genome shotgun (WGS) entry which is preliminary data.</text>
</comment>
<evidence type="ECO:0000313" key="15">
    <source>
        <dbReference type="EMBL" id="KRN89803.1"/>
    </source>
</evidence>
<evidence type="ECO:0000256" key="1">
    <source>
        <dbReference type="ARBA" id="ARBA00000123"/>
    </source>
</evidence>
<evidence type="ECO:0000256" key="11">
    <source>
        <dbReference type="ARBA" id="ARBA00030045"/>
    </source>
</evidence>
<dbReference type="Gene3D" id="2.60.120.260">
    <property type="entry name" value="Galactose-binding domain-like"/>
    <property type="match status" value="1"/>
</dbReference>
<dbReference type="Gene3D" id="3.40.50.1820">
    <property type="entry name" value="alpha/beta hydrolase"/>
    <property type="match status" value="1"/>
</dbReference>
<dbReference type="SUPFAM" id="SSF49785">
    <property type="entry name" value="Galactose-binding domain-like"/>
    <property type="match status" value="1"/>
</dbReference>
<evidence type="ECO:0000256" key="10">
    <source>
        <dbReference type="ARBA" id="ARBA00022825"/>
    </source>
</evidence>
<dbReference type="SUPFAM" id="SSF81761">
    <property type="entry name" value="X-Prolyl dipeptidyl aminopeptidase PepX, N-terminal domain"/>
    <property type="match status" value="1"/>
</dbReference>
<dbReference type="NCBIfam" id="NF003781">
    <property type="entry name" value="PRK05371.1-2"/>
    <property type="match status" value="1"/>
</dbReference>
<comment type="catalytic activity">
    <reaction evidence="1">
        <text>Hydrolyzes Xaa-Pro-|- bonds to release unblocked, N-terminal dipeptides from substrates including Ala-Pro-|-p-nitroanilide and (sequentially) Tyr-Pro-|-Phe-Pro-|-Gly-Pro-|-Ile.</text>
        <dbReference type="EC" id="3.4.14.11"/>
    </reaction>
</comment>
<evidence type="ECO:0000256" key="4">
    <source>
        <dbReference type="ARBA" id="ARBA00011738"/>
    </source>
</evidence>
<evidence type="ECO:0000256" key="3">
    <source>
        <dbReference type="ARBA" id="ARBA00010819"/>
    </source>
</evidence>
<keyword evidence="10" id="KW-0720">Serine protease</keyword>
<dbReference type="EMBL" id="JQBZ01000008">
    <property type="protein sequence ID" value="KRN89803.1"/>
    <property type="molecule type" value="Genomic_DNA"/>
</dbReference>
<dbReference type="STRING" id="1122146.IV53_GL001130"/>
<dbReference type="InterPro" id="IPR029058">
    <property type="entry name" value="AB_hydrolase_fold"/>
</dbReference>
<dbReference type="GO" id="GO:0008236">
    <property type="term" value="F:serine-type peptidase activity"/>
    <property type="evidence" value="ECO:0007669"/>
    <property type="project" value="UniProtKB-KW"/>
</dbReference>
<evidence type="ECO:0000313" key="16">
    <source>
        <dbReference type="Proteomes" id="UP000051500"/>
    </source>
</evidence>